<proteinExistence type="predicted"/>
<name>M0GTS0_HALL2</name>
<organism evidence="2 3">
    <name type="scientific">Haloferax lucentense (strain DSM 14919 / JCM 9276 / NCIMB 13854 / Aa 2.2)</name>
    <name type="common">Haloferax alicantei</name>
    <dbReference type="NCBI Taxonomy" id="1230452"/>
    <lineage>
        <taxon>Archaea</taxon>
        <taxon>Methanobacteriati</taxon>
        <taxon>Methanobacteriota</taxon>
        <taxon>Stenosarchaea group</taxon>
        <taxon>Halobacteria</taxon>
        <taxon>Halobacteriales</taxon>
        <taxon>Haloferacaceae</taxon>
        <taxon>Haloferax</taxon>
    </lineage>
</organism>
<gene>
    <name evidence="2" type="ORF">C456_05683</name>
</gene>
<accession>M0GTS0</accession>
<reference evidence="2 3" key="1">
    <citation type="journal article" date="2014" name="PLoS Genet.">
        <title>Phylogenetically driven sequencing of extremely halophilic archaea reveals strategies for static and dynamic osmo-response.</title>
        <authorList>
            <person name="Becker E.A."/>
            <person name="Seitzer P.M."/>
            <person name="Tritt A."/>
            <person name="Larsen D."/>
            <person name="Krusor M."/>
            <person name="Yao A.I."/>
            <person name="Wu D."/>
            <person name="Madern D."/>
            <person name="Eisen J.A."/>
            <person name="Darling A.E."/>
            <person name="Facciotti M.T."/>
        </authorList>
    </citation>
    <scope>NUCLEOTIDE SEQUENCE [LARGE SCALE GENOMIC DNA]</scope>
    <source>
        <strain evidence="3">DSM 14919 / CCM 7023 / CIP 107410 / JCM 9276 / NCIMB 13854 / Aa 2.2</strain>
    </source>
</reference>
<dbReference type="AlphaFoldDB" id="M0GTS0"/>
<comment type="caution">
    <text evidence="2">The sequence shown here is derived from an EMBL/GenBank/DDBJ whole genome shotgun (WGS) entry which is preliminary data.</text>
</comment>
<feature type="region of interest" description="Disordered" evidence="1">
    <location>
        <begin position="33"/>
        <end position="62"/>
    </location>
</feature>
<feature type="compositionally biased region" description="Polar residues" evidence="1">
    <location>
        <begin position="42"/>
        <end position="51"/>
    </location>
</feature>
<evidence type="ECO:0000256" key="1">
    <source>
        <dbReference type="SAM" id="MobiDB-lite"/>
    </source>
</evidence>
<dbReference type="EMBL" id="AOLH01000009">
    <property type="protein sequence ID" value="ELZ75616.1"/>
    <property type="molecule type" value="Genomic_DNA"/>
</dbReference>
<dbReference type="Proteomes" id="UP000011535">
    <property type="component" value="Unassembled WGS sequence"/>
</dbReference>
<sequence>MSAILIASSPERTTTRMTLGPVVELAVPRVTNSPAPRVPATTVLTAPNNPMSRERLRPSFTSIDDMLSHGSVVA</sequence>
<protein>
    <submittedName>
        <fullName evidence="2">Uncharacterized protein</fullName>
    </submittedName>
</protein>
<evidence type="ECO:0000313" key="2">
    <source>
        <dbReference type="EMBL" id="ELZ75616.1"/>
    </source>
</evidence>
<evidence type="ECO:0000313" key="3">
    <source>
        <dbReference type="Proteomes" id="UP000011535"/>
    </source>
</evidence>